<dbReference type="GO" id="GO:0016787">
    <property type="term" value="F:hydrolase activity"/>
    <property type="evidence" value="ECO:0007669"/>
    <property type="project" value="UniProtKB-KW"/>
</dbReference>
<dbReference type="KEGG" id="otr:OTERR_06780"/>
<keyword evidence="11" id="KW-1185">Reference proteome</keyword>
<dbReference type="PANTHER" id="PTHR33516:SF2">
    <property type="entry name" value="LEXA REPRESSOR-RELATED"/>
    <property type="match status" value="1"/>
</dbReference>
<feature type="compositionally biased region" description="Gly residues" evidence="8">
    <location>
        <begin position="1"/>
        <end position="27"/>
    </location>
</feature>
<dbReference type="EMBL" id="CP022579">
    <property type="protein sequence ID" value="QEL64154.1"/>
    <property type="molecule type" value="Genomic_DNA"/>
</dbReference>
<gene>
    <name evidence="10" type="primary">umuD</name>
    <name evidence="10" type="ORF">OTERR_06780</name>
</gene>
<evidence type="ECO:0000259" key="9">
    <source>
        <dbReference type="Pfam" id="PF00717"/>
    </source>
</evidence>
<dbReference type="Gene3D" id="2.10.109.10">
    <property type="entry name" value="Umud Fragment, subunit A"/>
    <property type="match status" value="1"/>
</dbReference>
<comment type="similarity">
    <text evidence="1 7">Belongs to the peptidase S24 family.</text>
</comment>
<evidence type="ECO:0000256" key="5">
    <source>
        <dbReference type="ARBA" id="ARBA00023204"/>
    </source>
</evidence>
<dbReference type="Proteomes" id="UP000323671">
    <property type="component" value="Chromosome"/>
</dbReference>
<dbReference type="InterPro" id="IPR015927">
    <property type="entry name" value="Peptidase_S24_S26A/B/C"/>
</dbReference>
<dbReference type="GO" id="GO:0003677">
    <property type="term" value="F:DNA binding"/>
    <property type="evidence" value="ECO:0007669"/>
    <property type="project" value="InterPro"/>
</dbReference>
<proteinExistence type="inferred from homology"/>
<dbReference type="RefSeq" id="WP_246154310.1">
    <property type="nucleotide sequence ID" value="NZ_CP022579.1"/>
</dbReference>
<dbReference type="GO" id="GO:0009432">
    <property type="term" value="P:SOS response"/>
    <property type="evidence" value="ECO:0007669"/>
    <property type="project" value="UniProtKB-KW"/>
</dbReference>
<feature type="region of interest" description="Disordered" evidence="8">
    <location>
        <begin position="1"/>
        <end position="33"/>
    </location>
</feature>
<sequence length="203" mass="21927">MSEQGEGGNKRGGVRAGAGRKPGGGAFGEPTVPVRVPQSQAPLVLDWLAHFKRRRESGLIAGDRAGEVRPVQAGPAQTVPLFASRVPAGFPSPADDYVDRGIDLNEHLIIHRDSTFILRVSGWSMRDAGIFDGDEIIVDRALPPRDGAVVVAVVDGELTVKRLRRGPDGVRLCAENPDYPDLVFRDGQEVTIWGVVTRALHRL</sequence>
<name>A0A5C1E694_9RHOO</name>
<evidence type="ECO:0000256" key="4">
    <source>
        <dbReference type="ARBA" id="ARBA00022813"/>
    </source>
</evidence>
<evidence type="ECO:0000256" key="8">
    <source>
        <dbReference type="SAM" id="MobiDB-lite"/>
    </source>
</evidence>
<dbReference type="PANTHER" id="PTHR33516">
    <property type="entry name" value="LEXA REPRESSOR"/>
    <property type="match status" value="1"/>
</dbReference>
<evidence type="ECO:0000256" key="7">
    <source>
        <dbReference type="RuleBase" id="RU003991"/>
    </source>
</evidence>
<evidence type="ECO:0000256" key="1">
    <source>
        <dbReference type="ARBA" id="ARBA00007484"/>
    </source>
</evidence>
<dbReference type="InterPro" id="IPR006197">
    <property type="entry name" value="Peptidase_S24_LexA"/>
</dbReference>
<keyword evidence="3 7" id="KW-0378">Hydrolase</keyword>
<evidence type="ECO:0000313" key="10">
    <source>
        <dbReference type="EMBL" id="QEL64154.1"/>
    </source>
</evidence>
<keyword evidence="2" id="KW-0227">DNA damage</keyword>
<dbReference type="InterPro" id="IPR050077">
    <property type="entry name" value="LexA_repressor"/>
</dbReference>
<evidence type="ECO:0000256" key="3">
    <source>
        <dbReference type="ARBA" id="ARBA00022801"/>
    </source>
</evidence>
<keyword evidence="6" id="KW-0742">SOS response</keyword>
<keyword evidence="5" id="KW-0234">DNA repair</keyword>
<evidence type="ECO:0000313" key="11">
    <source>
        <dbReference type="Proteomes" id="UP000323671"/>
    </source>
</evidence>
<reference evidence="10 11" key="1">
    <citation type="submission" date="2017-07" db="EMBL/GenBank/DDBJ databases">
        <title>Complete genome sequence of Oryzomicrobium terrae TPP412.</title>
        <authorList>
            <person name="Chiu L.-W."/>
            <person name="Lo K.-J."/>
            <person name="Tsai Y.-M."/>
            <person name="Lin S.-S."/>
            <person name="Kuo C.-H."/>
            <person name="Liu C.-T."/>
        </authorList>
    </citation>
    <scope>NUCLEOTIDE SEQUENCE [LARGE SCALE GENOMIC DNA]</scope>
    <source>
        <strain evidence="10 11">TPP412</strain>
    </source>
</reference>
<dbReference type="InterPro" id="IPR039418">
    <property type="entry name" value="LexA-like"/>
</dbReference>
<evidence type="ECO:0000256" key="2">
    <source>
        <dbReference type="ARBA" id="ARBA00022763"/>
    </source>
</evidence>
<dbReference type="GO" id="GO:0006281">
    <property type="term" value="P:DNA repair"/>
    <property type="evidence" value="ECO:0007669"/>
    <property type="project" value="UniProtKB-KW"/>
</dbReference>
<dbReference type="SUPFAM" id="SSF51306">
    <property type="entry name" value="LexA/Signal peptidase"/>
    <property type="match status" value="1"/>
</dbReference>
<protein>
    <submittedName>
        <fullName evidence="10">DNA polymerase V</fullName>
    </submittedName>
</protein>
<dbReference type="CDD" id="cd06529">
    <property type="entry name" value="S24_LexA-like"/>
    <property type="match status" value="1"/>
</dbReference>
<dbReference type="Pfam" id="PF00717">
    <property type="entry name" value="Peptidase_S24"/>
    <property type="match status" value="1"/>
</dbReference>
<dbReference type="NCBIfam" id="NF007621">
    <property type="entry name" value="PRK10276.1"/>
    <property type="match status" value="1"/>
</dbReference>
<dbReference type="GO" id="GO:0006355">
    <property type="term" value="P:regulation of DNA-templated transcription"/>
    <property type="evidence" value="ECO:0007669"/>
    <property type="project" value="InterPro"/>
</dbReference>
<accession>A0A5C1E694</accession>
<dbReference type="InterPro" id="IPR036286">
    <property type="entry name" value="LexA/Signal_pep-like_sf"/>
</dbReference>
<evidence type="ECO:0000256" key="6">
    <source>
        <dbReference type="ARBA" id="ARBA00023236"/>
    </source>
</evidence>
<dbReference type="PRINTS" id="PR00726">
    <property type="entry name" value="LEXASERPTASE"/>
</dbReference>
<feature type="domain" description="Peptidase S24/S26A/S26B/S26C" evidence="9">
    <location>
        <begin position="80"/>
        <end position="196"/>
    </location>
</feature>
<organism evidence="10 11">
    <name type="scientific">Oryzomicrobium terrae</name>
    <dbReference type="NCBI Taxonomy" id="1735038"/>
    <lineage>
        <taxon>Bacteria</taxon>
        <taxon>Pseudomonadati</taxon>
        <taxon>Pseudomonadota</taxon>
        <taxon>Betaproteobacteria</taxon>
        <taxon>Rhodocyclales</taxon>
        <taxon>Rhodocyclaceae</taxon>
        <taxon>Oryzomicrobium</taxon>
    </lineage>
</organism>
<keyword evidence="4 7" id="KW-0068">Autocatalytic cleavage</keyword>
<dbReference type="AlphaFoldDB" id="A0A5C1E694"/>